<sequence length="135" mass="15736">MSDERLSEILFYGKLQHVQRFHHGKQKECFKETIKASLIAFAINSDTWEQSAMDRTTLIPSIYKITKVHGANRTTATKKKRQARDTRAADWFVEVSFHCSFVPLIFMWKRVGRNLHSLPTRMLVARNPHHPCQPS</sequence>
<protein>
    <submittedName>
        <fullName evidence="1">Uncharacterized protein</fullName>
    </submittedName>
</protein>
<dbReference type="Proteomes" id="UP000828390">
    <property type="component" value="Unassembled WGS sequence"/>
</dbReference>
<name>A0A9D4MBC3_DREPO</name>
<comment type="caution">
    <text evidence="1">The sequence shown here is derived from an EMBL/GenBank/DDBJ whole genome shotgun (WGS) entry which is preliminary data.</text>
</comment>
<organism evidence="1 2">
    <name type="scientific">Dreissena polymorpha</name>
    <name type="common">Zebra mussel</name>
    <name type="synonym">Mytilus polymorpha</name>
    <dbReference type="NCBI Taxonomy" id="45954"/>
    <lineage>
        <taxon>Eukaryota</taxon>
        <taxon>Metazoa</taxon>
        <taxon>Spiralia</taxon>
        <taxon>Lophotrochozoa</taxon>
        <taxon>Mollusca</taxon>
        <taxon>Bivalvia</taxon>
        <taxon>Autobranchia</taxon>
        <taxon>Heteroconchia</taxon>
        <taxon>Euheterodonta</taxon>
        <taxon>Imparidentia</taxon>
        <taxon>Neoheterodontei</taxon>
        <taxon>Myida</taxon>
        <taxon>Dreissenoidea</taxon>
        <taxon>Dreissenidae</taxon>
        <taxon>Dreissena</taxon>
    </lineage>
</organism>
<accession>A0A9D4MBC3</accession>
<evidence type="ECO:0000313" key="2">
    <source>
        <dbReference type="Proteomes" id="UP000828390"/>
    </source>
</evidence>
<evidence type="ECO:0000313" key="1">
    <source>
        <dbReference type="EMBL" id="KAH3873533.1"/>
    </source>
</evidence>
<dbReference type="AlphaFoldDB" id="A0A9D4MBC3"/>
<reference evidence="1" key="1">
    <citation type="journal article" date="2019" name="bioRxiv">
        <title>The Genome of the Zebra Mussel, Dreissena polymorpha: A Resource for Invasive Species Research.</title>
        <authorList>
            <person name="McCartney M.A."/>
            <person name="Auch B."/>
            <person name="Kono T."/>
            <person name="Mallez S."/>
            <person name="Zhang Y."/>
            <person name="Obille A."/>
            <person name="Becker A."/>
            <person name="Abrahante J.E."/>
            <person name="Garbe J."/>
            <person name="Badalamenti J.P."/>
            <person name="Herman A."/>
            <person name="Mangelson H."/>
            <person name="Liachko I."/>
            <person name="Sullivan S."/>
            <person name="Sone E.D."/>
            <person name="Koren S."/>
            <person name="Silverstein K.A.T."/>
            <person name="Beckman K.B."/>
            <person name="Gohl D.M."/>
        </authorList>
    </citation>
    <scope>NUCLEOTIDE SEQUENCE</scope>
    <source>
        <strain evidence="1">Duluth1</strain>
        <tissue evidence="1">Whole animal</tissue>
    </source>
</reference>
<dbReference type="EMBL" id="JAIWYP010000002">
    <property type="protein sequence ID" value="KAH3873533.1"/>
    <property type="molecule type" value="Genomic_DNA"/>
</dbReference>
<proteinExistence type="predicted"/>
<gene>
    <name evidence="1" type="ORF">DPMN_036770</name>
</gene>
<reference evidence="1" key="2">
    <citation type="submission" date="2020-11" db="EMBL/GenBank/DDBJ databases">
        <authorList>
            <person name="McCartney M.A."/>
            <person name="Auch B."/>
            <person name="Kono T."/>
            <person name="Mallez S."/>
            <person name="Becker A."/>
            <person name="Gohl D.M."/>
            <person name="Silverstein K.A.T."/>
            <person name="Koren S."/>
            <person name="Bechman K.B."/>
            <person name="Herman A."/>
            <person name="Abrahante J.E."/>
            <person name="Garbe J."/>
        </authorList>
    </citation>
    <scope>NUCLEOTIDE SEQUENCE</scope>
    <source>
        <strain evidence="1">Duluth1</strain>
        <tissue evidence="1">Whole animal</tissue>
    </source>
</reference>
<keyword evidence="2" id="KW-1185">Reference proteome</keyword>